<dbReference type="CDD" id="cd00430">
    <property type="entry name" value="PLPDE_III_AR"/>
    <property type="match status" value="1"/>
</dbReference>
<dbReference type="SMART" id="SM01005">
    <property type="entry name" value="Ala_racemase_C"/>
    <property type="match status" value="1"/>
</dbReference>
<evidence type="ECO:0000313" key="7">
    <source>
        <dbReference type="Proteomes" id="UP001144612"/>
    </source>
</evidence>
<feature type="modified residue" description="N6-(pyridoxal phosphate)lysine" evidence="4">
    <location>
        <position position="38"/>
    </location>
</feature>
<evidence type="ECO:0000256" key="2">
    <source>
        <dbReference type="ARBA" id="ARBA00022898"/>
    </source>
</evidence>
<protein>
    <recommendedName>
        <fullName evidence="4">Alanine racemase</fullName>
        <ecNumber evidence="4">5.1.1.1</ecNumber>
    </recommendedName>
</protein>
<feature type="binding site" evidence="4">
    <location>
        <position position="136"/>
    </location>
    <ligand>
        <name>substrate</name>
    </ligand>
</feature>
<dbReference type="PANTHER" id="PTHR30511">
    <property type="entry name" value="ALANINE RACEMASE"/>
    <property type="match status" value="1"/>
</dbReference>
<comment type="similarity">
    <text evidence="4">Belongs to the alanine racemase family.</text>
</comment>
<dbReference type="EMBL" id="JAPQFJ010000002">
    <property type="protein sequence ID" value="MCY6957540.1"/>
    <property type="molecule type" value="Genomic_DNA"/>
</dbReference>
<evidence type="ECO:0000256" key="4">
    <source>
        <dbReference type="HAMAP-Rule" id="MF_01201"/>
    </source>
</evidence>
<dbReference type="HAMAP" id="MF_01201">
    <property type="entry name" value="Ala_racemase"/>
    <property type="match status" value="1"/>
</dbReference>
<feature type="binding site" evidence="4">
    <location>
        <position position="315"/>
    </location>
    <ligand>
        <name>substrate</name>
    </ligand>
</feature>
<dbReference type="Gene3D" id="2.40.37.10">
    <property type="entry name" value="Lyase, Ornithine Decarboxylase, Chain A, domain 1"/>
    <property type="match status" value="1"/>
</dbReference>
<dbReference type="RefSeq" id="WP_268059923.1">
    <property type="nucleotide sequence ID" value="NZ_JAPQFJ010000002.1"/>
</dbReference>
<evidence type="ECO:0000259" key="5">
    <source>
        <dbReference type="SMART" id="SM01005"/>
    </source>
</evidence>
<dbReference type="Pfam" id="PF00842">
    <property type="entry name" value="Ala_racemase_C"/>
    <property type="match status" value="1"/>
</dbReference>
<comment type="cofactor">
    <cofactor evidence="1 4">
        <name>pyridoxal 5'-phosphate</name>
        <dbReference type="ChEBI" id="CHEBI:597326"/>
    </cofactor>
</comment>
<feature type="active site" description="Proton acceptor; specific for D-alanine" evidence="4">
    <location>
        <position position="38"/>
    </location>
</feature>
<dbReference type="PRINTS" id="PR00992">
    <property type="entry name" value="ALARACEMASE"/>
</dbReference>
<reference evidence="6" key="1">
    <citation type="submission" date="2022-12" db="EMBL/GenBank/DDBJ databases">
        <title>Clostridium sp. nov., isolated from industrial wastewater.</title>
        <authorList>
            <person name="Jiayan W."/>
        </authorList>
    </citation>
    <scope>NUCLEOTIDE SEQUENCE</scope>
    <source>
        <strain evidence="6">ZC22-4</strain>
    </source>
</reference>
<dbReference type="EC" id="5.1.1.1" evidence="4"/>
<comment type="caution">
    <text evidence="6">The sequence shown here is derived from an EMBL/GenBank/DDBJ whole genome shotgun (WGS) entry which is preliminary data.</text>
</comment>
<gene>
    <name evidence="6" type="primary">alr</name>
    <name evidence="6" type="ORF">OW729_02840</name>
</gene>
<dbReference type="PROSITE" id="PS00395">
    <property type="entry name" value="ALANINE_RACEMASE"/>
    <property type="match status" value="1"/>
</dbReference>
<evidence type="ECO:0000313" key="6">
    <source>
        <dbReference type="EMBL" id="MCY6957540.1"/>
    </source>
</evidence>
<keyword evidence="3 4" id="KW-0413">Isomerase</keyword>
<sequence length="387" mass="43390">MFKHLRPLWAEVNLDNLAFNMQEIRKISKSKEIIGVVKADAYGHGAVDIAPVLLENGATRLAVAVLSEGVELRREGIDCPIIILGFTSPSLIGDLLKYDIEQTVFSYEYAEELSKVASKKHKIGKIHIAVDTGMGRIGFLPNKNSVEEIYKISNLPNVCIEGIFSHFSTADERDKEYTYGQLKKFNEFYKLLQDKGIDIKMRHIANSASIIDLPEAHFEAVRPGIILYGYYPSEEVNKEKIKLKPVMELKANIAHIKSVTSGQYISYGRRFKSDRESVIATLPVGYADGYTRALFNKGKVILHNEFAAVIGSICMDQCMIDITDISSEVKVGDEVTLMGRSDRIKFDADDVAKALGTINYEVICAISKRVPRVYVRNGKVIKIRNYI</sequence>
<dbReference type="SUPFAM" id="SSF50621">
    <property type="entry name" value="Alanine racemase C-terminal domain-like"/>
    <property type="match status" value="1"/>
</dbReference>
<accession>A0ABT4D5H7</accession>
<comment type="function">
    <text evidence="4">Catalyzes the interconversion of L-alanine and D-alanine. May also act on other amino acids.</text>
</comment>
<dbReference type="InterPro" id="IPR000821">
    <property type="entry name" value="Ala_racemase"/>
</dbReference>
<feature type="domain" description="Alanine racemase C-terminal" evidence="5">
    <location>
        <begin position="246"/>
        <end position="375"/>
    </location>
</feature>
<comment type="pathway">
    <text evidence="4">Amino-acid biosynthesis; D-alanine biosynthesis; D-alanine from L-alanine: step 1/1.</text>
</comment>
<organism evidence="6 7">
    <name type="scientific">Clostridium brassicae</name>
    <dbReference type="NCBI Taxonomy" id="2999072"/>
    <lineage>
        <taxon>Bacteria</taxon>
        <taxon>Bacillati</taxon>
        <taxon>Bacillota</taxon>
        <taxon>Clostridia</taxon>
        <taxon>Eubacteriales</taxon>
        <taxon>Clostridiaceae</taxon>
        <taxon>Clostridium</taxon>
    </lineage>
</organism>
<name>A0ABT4D5H7_9CLOT</name>
<keyword evidence="7" id="KW-1185">Reference proteome</keyword>
<dbReference type="InterPro" id="IPR011079">
    <property type="entry name" value="Ala_racemase_C"/>
</dbReference>
<dbReference type="InterPro" id="IPR009006">
    <property type="entry name" value="Ala_racemase/Decarboxylase_C"/>
</dbReference>
<feature type="active site" description="Proton acceptor; specific for L-alanine" evidence="4">
    <location>
        <position position="267"/>
    </location>
</feature>
<dbReference type="PANTHER" id="PTHR30511:SF0">
    <property type="entry name" value="ALANINE RACEMASE, CATABOLIC-RELATED"/>
    <property type="match status" value="1"/>
</dbReference>
<dbReference type="NCBIfam" id="TIGR00492">
    <property type="entry name" value="alr"/>
    <property type="match status" value="1"/>
</dbReference>
<keyword evidence="2 4" id="KW-0663">Pyridoxal phosphate</keyword>
<dbReference type="Gene3D" id="3.20.20.10">
    <property type="entry name" value="Alanine racemase"/>
    <property type="match status" value="1"/>
</dbReference>
<dbReference type="InterPro" id="IPR020622">
    <property type="entry name" value="Ala_racemase_pyridoxalP-BS"/>
</dbReference>
<dbReference type="SUPFAM" id="SSF51419">
    <property type="entry name" value="PLP-binding barrel"/>
    <property type="match status" value="1"/>
</dbReference>
<dbReference type="InterPro" id="IPR001608">
    <property type="entry name" value="Ala_racemase_N"/>
</dbReference>
<proteinExistence type="inferred from homology"/>
<comment type="catalytic activity">
    <reaction evidence="4">
        <text>L-alanine = D-alanine</text>
        <dbReference type="Rhea" id="RHEA:20249"/>
        <dbReference type="ChEBI" id="CHEBI:57416"/>
        <dbReference type="ChEBI" id="CHEBI:57972"/>
        <dbReference type="EC" id="5.1.1.1"/>
    </reaction>
</comment>
<evidence type="ECO:0000256" key="3">
    <source>
        <dbReference type="ARBA" id="ARBA00023235"/>
    </source>
</evidence>
<dbReference type="GO" id="GO:0008784">
    <property type="term" value="F:alanine racemase activity"/>
    <property type="evidence" value="ECO:0007669"/>
    <property type="project" value="UniProtKB-EC"/>
</dbReference>
<evidence type="ECO:0000256" key="1">
    <source>
        <dbReference type="ARBA" id="ARBA00001933"/>
    </source>
</evidence>
<dbReference type="Pfam" id="PF01168">
    <property type="entry name" value="Ala_racemase_N"/>
    <property type="match status" value="1"/>
</dbReference>
<dbReference type="InterPro" id="IPR029066">
    <property type="entry name" value="PLP-binding_barrel"/>
</dbReference>
<dbReference type="Proteomes" id="UP001144612">
    <property type="component" value="Unassembled WGS sequence"/>
</dbReference>